<feature type="domain" description="BURP" evidence="7">
    <location>
        <begin position="18"/>
        <end position="229"/>
    </location>
</feature>
<keyword evidence="4" id="KW-0052">Apoplast</keyword>
<comment type="caution">
    <text evidence="8">The sequence shown here is derived from an EMBL/GenBank/DDBJ whole genome shotgun (WGS) entry which is preliminary data.</text>
</comment>
<keyword evidence="3" id="KW-0134">Cell wall</keyword>
<evidence type="ECO:0000256" key="6">
    <source>
        <dbReference type="ARBA" id="ARBA00023180"/>
    </source>
</evidence>
<evidence type="ECO:0000256" key="4">
    <source>
        <dbReference type="ARBA" id="ARBA00022523"/>
    </source>
</evidence>
<keyword evidence="5" id="KW-0732">Signal</keyword>
<dbReference type="PROSITE" id="PS51277">
    <property type="entry name" value="BURP"/>
    <property type="match status" value="1"/>
</dbReference>
<sequence length="229" mass="26409">MQEEEDPAKFHQSLEGIFFRKYDLEEGKVMRMPDIRDNNPKRYFLPQSNVKNLPFSTSKKNEVKLLFKAATNSTFENMLMLSLTECEETVKGEVRKCVASIEDMVNFARTMLGKNIVVATTNNSQGWKNDVLIGQVNVTENTINNVVCHQELYPYLMYLCHYVPQSRAYRVEISHPRTKKIINQGIAACHLDTSNWNPEHLAFKVLGGSPSQFEICHWLMVNEFLWVGV</sequence>
<keyword evidence="9" id="KW-1185">Reference proteome</keyword>
<comment type="subcellular location">
    <subcellularLocation>
        <location evidence="1">Secreted</location>
        <location evidence="1">Cell wall</location>
    </subcellularLocation>
    <subcellularLocation>
        <location evidence="2">Secreted</location>
        <location evidence="2">Extracellular space</location>
        <location evidence="2">Apoplast</location>
    </subcellularLocation>
</comment>
<protein>
    <submittedName>
        <fullName evidence="8">Polygalacturonase-1 non-catalytic subunit beta-like</fullName>
    </submittedName>
</protein>
<dbReference type="InterPro" id="IPR004873">
    <property type="entry name" value="BURP_dom"/>
</dbReference>
<dbReference type="InterPro" id="IPR051897">
    <property type="entry name" value="PG-associated_BURP"/>
</dbReference>
<gene>
    <name evidence="8" type="ORF">A2U01_0021604</name>
</gene>
<dbReference type="EMBL" id="LXQA010043657">
    <property type="protein sequence ID" value="MCI00584.1"/>
    <property type="molecule type" value="Genomic_DNA"/>
</dbReference>
<keyword evidence="3" id="KW-0964">Secreted</keyword>
<dbReference type="PANTHER" id="PTHR31458:SF13">
    <property type="entry name" value="POLYGALACTURONASE NON-CATALYTIC PROTEIN"/>
    <property type="match status" value="1"/>
</dbReference>
<evidence type="ECO:0000259" key="7">
    <source>
        <dbReference type="PROSITE" id="PS51277"/>
    </source>
</evidence>
<dbReference type="SMART" id="SM01045">
    <property type="entry name" value="BURP"/>
    <property type="match status" value="1"/>
</dbReference>
<dbReference type="PANTHER" id="PTHR31458">
    <property type="entry name" value="POLYGALACTURONASE 1 BETA-LIKE PROTEIN 2"/>
    <property type="match status" value="1"/>
</dbReference>
<organism evidence="8 9">
    <name type="scientific">Trifolium medium</name>
    <dbReference type="NCBI Taxonomy" id="97028"/>
    <lineage>
        <taxon>Eukaryota</taxon>
        <taxon>Viridiplantae</taxon>
        <taxon>Streptophyta</taxon>
        <taxon>Embryophyta</taxon>
        <taxon>Tracheophyta</taxon>
        <taxon>Spermatophyta</taxon>
        <taxon>Magnoliopsida</taxon>
        <taxon>eudicotyledons</taxon>
        <taxon>Gunneridae</taxon>
        <taxon>Pentapetalae</taxon>
        <taxon>rosids</taxon>
        <taxon>fabids</taxon>
        <taxon>Fabales</taxon>
        <taxon>Fabaceae</taxon>
        <taxon>Papilionoideae</taxon>
        <taxon>50 kb inversion clade</taxon>
        <taxon>NPAAA clade</taxon>
        <taxon>Hologalegina</taxon>
        <taxon>IRL clade</taxon>
        <taxon>Trifolieae</taxon>
        <taxon>Trifolium</taxon>
    </lineage>
</organism>
<dbReference type="AlphaFoldDB" id="A0A392NMI6"/>
<dbReference type="Proteomes" id="UP000265520">
    <property type="component" value="Unassembled WGS sequence"/>
</dbReference>
<evidence type="ECO:0000256" key="3">
    <source>
        <dbReference type="ARBA" id="ARBA00022512"/>
    </source>
</evidence>
<evidence type="ECO:0000256" key="5">
    <source>
        <dbReference type="ARBA" id="ARBA00022729"/>
    </source>
</evidence>
<reference evidence="8 9" key="1">
    <citation type="journal article" date="2018" name="Front. Plant Sci.">
        <title>Red Clover (Trifolium pratense) and Zigzag Clover (T. medium) - A Picture of Genomic Similarities and Differences.</title>
        <authorList>
            <person name="Dluhosova J."/>
            <person name="Istvanek J."/>
            <person name="Nedelnik J."/>
            <person name="Repkova J."/>
        </authorList>
    </citation>
    <scope>NUCLEOTIDE SEQUENCE [LARGE SCALE GENOMIC DNA]</scope>
    <source>
        <strain evidence="9">cv. 10/8</strain>
        <tissue evidence="8">Leaf</tissue>
    </source>
</reference>
<dbReference type="GO" id="GO:0048046">
    <property type="term" value="C:apoplast"/>
    <property type="evidence" value="ECO:0007669"/>
    <property type="project" value="UniProtKB-SubCell"/>
</dbReference>
<evidence type="ECO:0000256" key="1">
    <source>
        <dbReference type="ARBA" id="ARBA00004191"/>
    </source>
</evidence>
<evidence type="ECO:0000313" key="8">
    <source>
        <dbReference type="EMBL" id="MCI00584.1"/>
    </source>
</evidence>
<keyword evidence="6" id="KW-0325">Glycoprotein</keyword>
<name>A0A392NMI6_9FABA</name>
<dbReference type="Pfam" id="PF03181">
    <property type="entry name" value="BURP"/>
    <property type="match status" value="1"/>
</dbReference>
<evidence type="ECO:0000256" key="2">
    <source>
        <dbReference type="ARBA" id="ARBA00004271"/>
    </source>
</evidence>
<accession>A0A392NMI6</accession>
<proteinExistence type="predicted"/>
<evidence type="ECO:0000313" key="9">
    <source>
        <dbReference type="Proteomes" id="UP000265520"/>
    </source>
</evidence>